<keyword evidence="3" id="KW-1185">Reference proteome</keyword>
<proteinExistence type="predicted"/>
<gene>
    <name evidence="2" type="ORF">IEG06_04045</name>
</gene>
<feature type="region of interest" description="Disordered" evidence="1">
    <location>
        <begin position="446"/>
        <end position="516"/>
    </location>
</feature>
<name>A0ABR8LQV2_9FLAO</name>
<reference evidence="2 3" key="1">
    <citation type="submission" date="2020-09" db="EMBL/GenBank/DDBJ databases">
        <title>Bacillus nautilus sp. nov., Chryseoglobus crepusculi sp. nov, and Psychrobacter noctis sp. nov., isolated from deep-sea sponges from the equatorial Atlantic.</title>
        <authorList>
            <person name="Stennett H.L."/>
            <person name="Williams S.E."/>
        </authorList>
    </citation>
    <scope>NUCLEOTIDE SEQUENCE [LARGE SCALE GENOMIC DNA]</scope>
    <source>
        <strain evidence="2 3">28M-24</strain>
    </source>
</reference>
<dbReference type="InterPro" id="IPR008160">
    <property type="entry name" value="Collagen"/>
</dbReference>
<dbReference type="PANTHER" id="PTHR24637">
    <property type="entry name" value="COLLAGEN"/>
    <property type="match status" value="1"/>
</dbReference>
<evidence type="ECO:0000313" key="3">
    <source>
        <dbReference type="Proteomes" id="UP000627521"/>
    </source>
</evidence>
<evidence type="ECO:0000256" key="1">
    <source>
        <dbReference type="SAM" id="MobiDB-lite"/>
    </source>
</evidence>
<dbReference type="Proteomes" id="UP000627521">
    <property type="component" value="Unassembled WGS sequence"/>
</dbReference>
<evidence type="ECO:0000313" key="2">
    <source>
        <dbReference type="EMBL" id="MBD3862610.1"/>
    </source>
</evidence>
<accession>A0ABR8LQV2</accession>
<evidence type="ECO:0008006" key="4">
    <source>
        <dbReference type="Google" id="ProtNLM"/>
    </source>
</evidence>
<feature type="compositionally biased region" description="Low complexity" evidence="1">
    <location>
        <begin position="473"/>
        <end position="500"/>
    </location>
</feature>
<protein>
    <recommendedName>
        <fullName evidence="4">Collagen-like protein</fullName>
    </recommendedName>
</protein>
<dbReference type="EMBL" id="JACXXH010000002">
    <property type="protein sequence ID" value="MBD3862610.1"/>
    <property type="molecule type" value="Genomic_DNA"/>
</dbReference>
<sequence length="655" mass="68279">MNGNTVTDLGSPINATDATPKSYVDNIQLIDNNNGTFSLIKPNGTIDIVSKATLTENTDGTYTFSNNDGNPITIDVSALETTTSLTDNGNQTFTYINEDNVSSTFSIADNDNDATNEIQTVESSDGSVTVSANGNDFDLSVTPFDDTALQSQITQNSDDIDTIEAEQITQNTTIADNTANITTNTNSIDTLEAEQITQNSAISANETAIADHITADEDTDATNEIQTVESTDGSVTVSANGNDFDLSVTPFDDTALQSQITENADDIDAIEAEQITQNTTIADNTANITTNTDSIDALEAEQTTQNSAITANETAIADHITADEDTDATNEIQTIESTDGSVAVTTNGNDFDLSVTPFDDTALQSQITENADDIDAIEADQITQNTTIADNTANITTNTNSIDTLEAEQITQNSAITANETAIADHITADEDTDATNEIQTLSISGQDVTLSNGGGTINIPVTSGPEGPQGPQGPQGAPGTDGADGATGPQGPQGIPGTDGADGATGPQGPVGPSGTYIGHFIISATGNQTITGLPFQPSQISFQAYPNVESENINADNGLGNNNNGFNNSFGSMTGYVRGTTQQVIYVGGSGSSINDISRYASSSHCIGIRYSNNNGDNLGLTSASFVSFNPTGFTINVDNRTENILVIFTAYE</sequence>
<comment type="caution">
    <text evidence="2">The sequence shown here is derived from an EMBL/GenBank/DDBJ whole genome shotgun (WGS) entry which is preliminary data.</text>
</comment>
<dbReference type="Pfam" id="PF01391">
    <property type="entry name" value="Collagen"/>
    <property type="match status" value="1"/>
</dbReference>
<organism evidence="2 3">
    <name type="scientific">Olleya marilimosa</name>
    <dbReference type="NCBI Taxonomy" id="272164"/>
    <lineage>
        <taxon>Bacteria</taxon>
        <taxon>Pseudomonadati</taxon>
        <taxon>Bacteroidota</taxon>
        <taxon>Flavobacteriia</taxon>
        <taxon>Flavobacteriales</taxon>
        <taxon>Flavobacteriaceae</taxon>
    </lineage>
</organism>
<dbReference type="PANTHER" id="PTHR24637:SF428">
    <property type="entry name" value="SCAVENGER RECEPTOR CLASS A MEMBER 3"/>
    <property type="match status" value="1"/>
</dbReference>